<protein>
    <submittedName>
        <fullName evidence="1">Uncharacterized protein</fullName>
    </submittedName>
</protein>
<proteinExistence type="predicted"/>
<dbReference type="AlphaFoldDB" id="A0AA89PYL9"/>
<organism evidence="1 2">
    <name type="scientific">Streptomyces collinus</name>
    <dbReference type="NCBI Taxonomy" id="42684"/>
    <lineage>
        <taxon>Bacteria</taxon>
        <taxon>Bacillati</taxon>
        <taxon>Actinomycetota</taxon>
        <taxon>Actinomycetes</taxon>
        <taxon>Kitasatosporales</taxon>
        <taxon>Streptomycetaceae</taxon>
        <taxon>Streptomyces</taxon>
    </lineage>
</organism>
<sequence length="72" mass="7453">MSLLSLKRVRIPPMGAIRPRTAWKASGHSAAAYMNGDARKPRSRACPGIVSKISSIASVGGCPAVSCLATSQ</sequence>
<gene>
    <name evidence="1" type="ORF">HNR72_000743</name>
</gene>
<dbReference type="Proteomes" id="UP000579531">
    <property type="component" value="Unassembled WGS sequence"/>
</dbReference>
<comment type="caution">
    <text evidence="1">The sequence shown here is derived from an EMBL/GenBank/DDBJ whole genome shotgun (WGS) entry which is preliminary data.</text>
</comment>
<accession>A0AA89PYL9</accession>
<dbReference type="EMBL" id="JACHLX010000001">
    <property type="protein sequence ID" value="MBB5809715.1"/>
    <property type="molecule type" value="Genomic_DNA"/>
</dbReference>
<evidence type="ECO:0000313" key="1">
    <source>
        <dbReference type="EMBL" id="MBB5809715.1"/>
    </source>
</evidence>
<evidence type="ECO:0000313" key="2">
    <source>
        <dbReference type="Proteomes" id="UP000579531"/>
    </source>
</evidence>
<keyword evidence="2" id="KW-1185">Reference proteome</keyword>
<name>A0AA89PYL9_STRCU</name>
<reference evidence="1 2" key="1">
    <citation type="submission" date="2020-08" db="EMBL/GenBank/DDBJ databases">
        <title>Sequencing the genomes of 1000 actinobacteria strains.</title>
        <authorList>
            <person name="Klenk H.-P."/>
        </authorList>
    </citation>
    <scope>NUCLEOTIDE SEQUENCE [LARGE SCALE GENOMIC DNA]</scope>
    <source>
        <strain evidence="1 2">DSM 40129</strain>
    </source>
</reference>